<dbReference type="AlphaFoldDB" id="A0A6J6N548"/>
<feature type="transmembrane region" description="Helical" evidence="6">
    <location>
        <begin position="159"/>
        <end position="177"/>
    </location>
</feature>
<comment type="subcellular location">
    <subcellularLocation>
        <location evidence="1">Cell membrane</location>
        <topology evidence="1">Multi-pass membrane protein</topology>
    </subcellularLocation>
</comment>
<proteinExistence type="predicted"/>
<evidence type="ECO:0000313" key="7">
    <source>
        <dbReference type="EMBL" id="CAB4681229.1"/>
    </source>
</evidence>
<feature type="transmembrane region" description="Helical" evidence="6">
    <location>
        <begin position="352"/>
        <end position="370"/>
    </location>
</feature>
<dbReference type="InterPro" id="IPR001851">
    <property type="entry name" value="ABC_transp_permease"/>
</dbReference>
<dbReference type="GO" id="GO:0005886">
    <property type="term" value="C:plasma membrane"/>
    <property type="evidence" value="ECO:0007669"/>
    <property type="project" value="UniProtKB-SubCell"/>
</dbReference>
<feature type="transmembrane region" description="Helical" evidence="6">
    <location>
        <begin position="325"/>
        <end position="346"/>
    </location>
</feature>
<feature type="transmembrane region" description="Helical" evidence="6">
    <location>
        <begin position="286"/>
        <end position="304"/>
    </location>
</feature>
<dbReference type="GO" id="GO:0015658">
    <property type="term" value="F:branched-chain amino acid transmembrane transporter activity"/>
    <property type="evidence" value="ECO:0007669"/>
    <property type="project" value="InterPro"/>
</dbReference>
<feature type="transmembrane region" description="Helical" evidence="6">
    <location>
        <begin position="576"/>
        <end position="604"/>
    </location>
</feature>
<dbReference type="CDD" id="cd06582">
    <property type="entry name" value="TM_PBP1_LivH_like"/>
    <property type="match status" value="1"/>
</dbReference>
<sequence length="665" mass="69640">MTDYFFYVVLGLGAGAIIASFATGLLLTYQGSGVVNFAYGAMAMWSTYVYADLRNGAYPFPIPGLPGRYHFNADVGFRWALALSLLTSALLGLVVYLLVFRPLRRAPALAKVVASVGLLIVLTTLVERRFVDNITMRVGSILPREPVTIRGSLTVPRDGLWLAAIVMAITAVLWAAYRYTRVGLATRAAAESEKGAVLMGLSPELLAGLNWVLATVVGTFVAILAAPMIQLNPSIFTFGYLIPALGAALIGKFRFFWPTVFTGMAIGMVQSVFTKLQNDLSWFPKYGAREGLPFVVIIIAMALLGERLPERGSADTWKLPAVPQARVTPVSVLVPLVAAVGGLFLLGPLWRGAIMTTLIAIVLALALVVLTGFGGQTSLAQMAFAGVAGFGLSKLAMSWHVPFPIAPILAALIAATFGVLLGLPALRVRGTNLAIITLAGGVAISEFVFKNPTFVGDIGTGGAKIPNPKFAGIDLGLVLGSKSSRPVFGVFLIVITFALAMMVVNIRRSATGRRILAIRSNERAAASIGINVASGKLLVFALSSFIAGVGGCLIAYRFGSISDVSYGTVASLTALAFAYLGGITSVSGAVTAGIVASSGVAFFASSRLFGSMGRWEALIGGVLLIVTAIKNPEGIAGAIRGIAERARLKRTLGESPQPAAVLEPA</sequence>
<keyword evidence="2" id="KW-1003">Cell membrane</keyword>
<dbReference type="PANTHER" id="PTHR30482:SF1">
    <property type="entry name" value="BRANCHED-CHAIN AMINO ACID TRANSPORT PERMEASE PROTEIN LIVM-RELATED"/>
    <property type="match status" value="1"/>
</dbReference>
<feature type="transmembrane region" description="Helical" evidence="6">
    <location>
        <begin position="6"/>
        <end position="27"/>
    </location>
</feature>
<keyword evidence="5 6" id="KW-0472">Membrane</keyword>
<gene>
    <name evidence="7" type="ORF">UFOPK2366_00225</name>
</gene>
<dbReference type="CDD" id="cd06581">
    <property type="entry name" value="TM_PBP1_LivM_like"/>
    <property type="match status" value="1"/>
</dbReference>
<name>A0A6J6N548_9ZZZZ</name>
<evidence type="ECO:0000256" key="2">
    <source>
        <dbReference type="ARBA" id="ARBA00022475"/>
    </source>
</evidence>
<feature type="transmembrane region" description="Helical" evidence="6">
    <location>
        <begin position="487"/>
        <end position="506"/>
    </location>
</feature>
<evidence type="ECO:0000256" key="3">
    <source>
        <dbReference type="ARBA" id="ARBA00022692"/>
    </source>
</evidence>
<protein>
    <submittedName>
        <fullName evidence="7">Unannotated protein</fullName>
    </submittedName>
</protein>
<dbReference type="InterPro" id="IPR043428">
    <property type="entry name" value="LivM-like"/>
</dbReference>
<feature type="transmembrane region" description="Helical" evidence="6">
    <location>
        <begin position="205"/>
        <end position="225"/>
    </location>
</feature>
<dbReference type="Pfam" id="PF02653">
    <property type="entry name" value="BPD_transp_2"/>
    <property type="match status" value="2"/>
</dbReference>
<keyword evidence="3 6" id="KW-0812">Transmembrane</keyword>
<feature type="transmembrane region" description="Helical" evidence="6">
    <location>
        <begin position="34"/>
        <end position="51"/>
    </location>
</feature>
<evidence type="ECO:0000256" key="4">
    <source>
        <dbReference type="ARBA" id="ARBA00022989"/>
    </source>
</evidence>
<evidence type="ECO:0000256" key="6">
    <source>
        <dbReference type="SAM" id="Phobius"/>
    </source>
</evidence>
<reference evidence="7" key="1">
    <citation type="submission" date="2020-05" db="EMBL/GenBank/DDBJ databases">
        <authorList>
            <person name="Chiriac C."/>
            <person name="Salcher M."/>
            <person name="Ghai R."/>
            <person name="Kavagutti S V."/>
        </authorList>
    </citation>
    <scope>NUCLEOTIDE SEQUENCE</scope>
</reference>
<dbReference type="PANTHER" id="PTHR30482">
    <property type="entry name" value="HIGH-AFFINITY BRANCHED-CHAIN AMINO ACID TRANSPORT SYSTEM PERMEASE"/>
    <property type="match status" value="1"/>
</dbReference>
<accession>A0A6J6N548</accession>
<feature type="transmembrane region" description="Helical" evidence="6">
    <location>
        <begin position="79"/>
        <end position="99"/>
    </location>
</feature>
<evidence type="ECO:0000256" key="1">
    <source>
        <dbReference type="ARBA" id="ARBA00004651"/>
    </source>
</evidence>
<feature type="transmembrane region" description="Helical" evidence="6">
    <location>
        <begin position="537"/>
        <end position="556"/>
    </location>
</feature>
<feature type="transmembrane region" description="Helical" evidence="6">
    <location>
        <begin position="108"/>
        <end position="126"/>
    </location>
</feature>
<evidence type="ECO:0000256" key="5">
    <source>
        <dbReference type="ARBA" id="ARBA00023136"/>
    </source>
</evidence>
<keyword evidence="4 6" id="KW-1133">Transmembrane helix</keyword>
<organism evidence="7">
    <name type="scientific">freshwater metagenome</name>
    <dbReference type="NCBI Taxonomy" id="449393"/>
    <lineage>
        <taxon>unclassified sequences</taxon>
        <taxon>metagenomes</taxon>
        <taxon>ecological metagenomes</taxon>
    </lineage>
</organism>
<dbReference type="EMBL" id="CAEZXM010000025">
    <property type="protein sequence ID" value="CAB4681229.1"/>
    <property type="molecule type" value="Genomic_DNA"/>
</dbReference>
<feature type="transmembrane region" description="Helical" evidence="6">
    <location>
        <begin position="231"/>
        <end position="250"/>
    </location>
</feature>
<feature type="transmembrane region" description="Helical" evidence="6">
    <location>
        <begin position="433"/>
        <end position="449"/>
    </location>
</feature>
<feature type="transmembrane region" description="Helical" evidence="6">
    <location>
        <begin position="405"/>
        <end position="426"/>
    </location>
</feature>